<reference evidence="1" key="1">
    <citation type="submission" date="2018-05" db="EMBL/GenBank/DDBJ databases">
        <authorList>
            <person name="Lanie J.A."/>
            <person name="Ng W.-L."/>
            <person name="Kazmierczak K.M."/>
            <person name="Andrzejewski T.M."/>
            <person name="Davidsen T.M."/>
            <person name="Wayne K.J."/>
            <person name="Tettelin H."/>
            <person name="Glass J.I."/>
            <person name="Rusch D."/>
            <person name="Podicherti R."/>
            <person name="Tsui H.-C.T."/>
            <person name="Winkler M.E."/>
        </authorList>
    </citation>
    <scope>NUCLEOTIDE SEQUENCE</scope>
</reference>
<evidence type="ECO:0008006" key="2">
    <source>
        <dbReference type="Google" id="ProtNLM"/>
    </source>
</evidence>
<dbReference type="GO" id="GO:0030246">
    <property type="term" value="F:carbohydrate binding"/>
    <property type="evidence" value="ECO:0007669"/>
    <property type="project" value="InterPro"/>
</dbReference>
<dbReference type="SUPFAM" id="SSF74650">
    <property type="entry name" value="Galactose mutarotase-like"/>
    <property type="match status" value="1"/>
</dbReference>
<sequence>MDLGSDQIVIANEFGKATFSPFAGASLRSLEVVSSVGNTYELLTGGEGPHDPFTLEQGKGNFMMCPWPGRLKNGLLYSDGR</sequence>
<organism evidence="1">
    <name type="scientific">marine metagenome</name>
    <dbReference type="NCBI Taxonomy" id="408172"/>
    <lineage>
        <taxon>unclassified sequences</taxon>
        <taxon>metagenomes</taxon>
        <taxon>ecological metagenomes</taxon>
    </lineage>
</organism>
<dbReference type="AlphaFoldDB" id="A0A382G433"/>
<protein>
    <recommendedName>
        <fullName evidence="2">Aldose 1-epimerase</fullName>
    </recommendedName>
</protein>
<evidence type="ECO:0000313" key="1">
    <source>
        <dbReference type="EMBL" id="SVB70040.1"/>
    </source>
</evidence>
<dbReference type="InterPro" id="IPR011013">
    <property type="entry name" value="Gal_mutarotase_sf_dom"/>
</dbReference>
<proteinExistence type="predicted"/>
<dbReference type="GO" id="GO:0003824">
    <property type="term" value="F:catalytic activity"/>
    <property type="evidence" value="ECO:0007669"/>
    <property type="project" value="InterPro"/>
</dbReference>
<accession>A0A382G433</accession>
<feature type="non-terminal residue" evidence="1">
    <location>
        <position position="81"/>
    </location>
</feature>
<dbReference type="GO" id="GO:0005975">
    <property type="term" value="P:carbohydrate metabolic process"/>
    <property type="evidence" value="ECO:0007669"/>
    <property type="project" value="InterPro"/>
</dbReference>
<name>A0A382G433_9ZZZZ</name>
<gene>
    <name evidence="1" type="ORF">METZ01_LOCUS222894</name>
</gene>
<dbReference type="EMBL" id="UINC01053479">
    <property type="protein sequence ID" value="SVB70040.1"/>
    <property type="molecule type" value="Genomic_DNA"/>
</dbReference>